<organism evidence="2 3">
    <name type="scientific">Puccinia graminis f. sp. tritici</name>
    <dbReference type="NCBI Taxonomy" id="56615"/>
    <lineage>
        <taxon>Eukaryota</taxon>
        <taxon>Fungi</taxon>
        <taxon>Dikarya</taxon>
        <taxon>Basidiomycota</taxon>
        <taxon>Pucciniomycotina</taxon>
        <taxon>Pucciniomycetes</taxon>
        <taxon>Pucciniales</taxon>
        <taxon>Pucciniaceae</taxon>
        <taxon>Puccinia</taxon>
    </lineage>
</organism>
<sequence>MLSTRIKVLTHVSESGVVVTEKKNATREHRSLDPKPQEDTMKPLLRQTAPCDGSEAIQEPGT</sequence>
<protein>
    <submittedName>
        <fullName evidence="2">Uncharacterized protein</fullName>
    </submittedName>
</protein>
<evidence type="ECO:0000256" key="1">
    <source>
        <dbReference type="SAM" id="MobiDB-lite"/>
    </source>
</evidence>
<reference evidence="2 3" key="1">
    <citation type="submission" date="2019-05" db="EMBL/GenBank/DDBJ databases">
        <title>Emergence of the Ug99 lineage of the wheat stem rust pathogen through somatic hybridization.</title>
        <authorList>
            <person name="Li F."/>
            <person name="Upadhyaya N.M."/>
            <person name="Sperschneider J."/>
            <person name="Matny O."/>
            <person name="Nguyen-Phuc H."/>
            <person name="Mago R."/>
            <person name="Raley C."/>
            <person name="Miller M.E."/>
            <person name="Silverstein K.A.T."/>
            <person name="Henningsen E."/>
            <person name="Hirsch C.D."/>
            <person name="Visser B."/>
            <person name="Pretorius Z.A."/>
            <person name="Steffenson B.J."/>
            <person name="Schwessinger B."/>
            <person name="Dodds P.N."/>
            <person name="Figueroa M."/>
        </authorList>
    </citation>
    <scope>NUCLEOTIDE SEQUENCE [LARGE SCALE GENOMIC DNA]</scope>
    <source>
        <strain evidence="2">21-0</strain>
    </source>
</reference>
<feature type="compositionally biased region" description="Basic and acidic residues" evidence="1">
    <location>
        <begin position="20"/>
        <end position="41"/>
    </location>
</feature>
<proteinExistence type="predicted"/>
<name>A0A5B0MNP3_PUCGR</name>
<gene>
    <name evidence="2" type="ORF">PGT21_025486</name>
</gene>
<dbReference type="AlphaFoldDB" id="A0A5B0MNP3"/>
<evidence type="ECO:0000313" key="3">
    <source>
        <dbReference type="Proteomes" id="UP000324748"/>
    </source>
</evidence>
<dbReference type="Proteomes" id="UP000324748">
    <property type="component" value="Unassembled WGS sequence"/>
</dbReference>
<keyword evidence="3" id="KW-1185">Reference proteome</keyword>
<dbReference type="EMBL" id="VSWC01000144">
    <property type="protein sequence ID" value="KAA1077973.1"/>
    <property type="molecule type" value="Genomic_DNA"/>
</dbReference>
<comment type="caution">
    <text evidence="2">The sequence shown here is derived from an EMBL/GenBank/DDBJ whole genome shotgun (WGS) entry which is preliminary data.</text>
</comment>
<accession>A0A5B0MNP3</accession>
<feature type="region of interest" description="Disordered" evidence="1">
    <location>
        <begin position="19"/>
        <end position="43"/>
    </location>
</feature>
<evidence type="ECO:0000313" key="2">
    <source>
        <dbReference type="EMBL" id="KAA1077973.1"/>
    </source>
</evidence>